<gene>
    <name evidence="8" type="ORF">PISL3812_00816</name>
</gene>
<dbReference type="InterPro" id="IPR043145">
    <property type="entry name" value="Znf_ZZ_sf"/>
</dbReference>
<dbReference type="SMART" id="SM00291">
    <property type="entry name" value="ZnF_ZZ"/>
    <property type="match status" value="1"/>
</dbReference>
<feature type="compositionally biased region" description="Low complexity" evidence="6">
    <location>
        <begin position="776"/>
        <end position="796"/>
    </location>
</feature>
<evidence type="ECO:0000256" key="6">
    <source>
        <dbReference type="SAM" id="MobiDB-lite"/>
    </source>
</evidence>
<dbReference type="InterPro" id="IPR036028">
    <property type="entry name" value="SH3-like_dom_sf"/>
</dbReference>
<keyword evidence="1 5" id="KW-0728">SH3 domain</keyword>
<accession>A0A0U1LKI6</accession>
<dbReference type="Pfam" id="PF07653">
    <property type="entry name" value="SH3_2"/>
    <property type="match status" value="1"/>
</dbReference>
<dbReference type="SUPFAM" id="SSF57850">
    <property type="entry name" value="RING/U-box"/>
    <property type="match status" value="1"/>
</dbReference>
<feature type="compositionally biased region" description="Polar residues" evidence="6">
    <location>
        <begin position="428"/>
        <end position="456"/>
    </location>
</feature>
<evidence type="ECO:0000256" key="2">
    <source>
        <dbReference type="ARBA" id="ARBA00022723"/>
    </source>
</evidence>
<dbReference type="Gene3D" id="2.30.30.40">
    <property type="entry name" value="SH3 Domains"/>
    <property type="match status" value="1"/>
</dbReference>
<dbReference type="Gene3D" id="3.30.60.90">
    <property type="match status" value="1"/>
</dbReference>
<evidence type="ECO:0000256" key="4">
    <source>
        <dbReference type="ARBA" id="ARBA00022833"/>
    </source>
</evidence>
<feature type="compositionally biased region" description="Basic residues" evidence="6">
    <location>
        <begin position="764"/>
        <end position="773"/>
    </location>
</feature>
<evidence type="ECO:0000313" key="8">
    <source>
        <dbReference type="EMBL" id="CRG83465.1"/>
    </source>
</evidence>
<dbReference type="AlphaFoldDB" id="A0A0U1LKI6"/>
<dbReference type="EMBL" id="CVMT01000001">
    <property type="protein sequence ID" value="CRG83465.1"/>
    <property type="molecule type" value="Genomic_DNA"/>
</dbReference>
<name>A0A0U1LKI6_TALIS</name>
<dbReference type="InterPro" id="IPR000433">
    <property type="entry name" value="Znf_ZZ"/>
</dbReference>
<feature type="domain" description="SH3" evidence="7">
    <location>
        <begin position="806"/>
        <end position="870"/>
    </location>
</feature>
<dbReference type="Proteomes" id="UP000054383">
    <property type="component" value="Unassembled WGS sequence"/>
</dbReference>
<feature type="compositionally biased region" description="Polar residues" evidence="6">
    <location>
        <begin position="387"/>
        <end position="403"/>
    </location>
</feature>
<dbReference type="OMA" id="NNCVNQG"/>
<proteinExistence type="predicted"/>
<feature type="compositionally biased region" description="Polar residues" evidence="6">
    <location>
        <begin position="319"/>
        <end position="331"/>
    </location>
</feature>
<feature type="compositionally biased region" description="Basic and acidic residues" evidence="6">
    <location>
        <begin position="108"/>
        <end position="125"/>
    </location>
</feature>
<keyword evidence="9" id="KW-1185">Reference proteome</keyword>
<dbReference type="OrthoDB" id="1305878at2759"/>
<keyword evidence="2" id="KW-0479">Metal-binding</keyword>
<evidence type="ECO:0000313" key="9">
    <source>
        <dbReference type="Proteomes" id="UP000054383"/>
    </source>
</evidence>
<sequence length="872" mass="95760">MAATEGQSSAPKPGLGDLEKELVCSVRQIFLESRCFQPMDIFVLEMAGKSGAIISTSDFTRLSTYILRVMFERMVLMASRTAAHFELSAPIHLSVLSSRYMVLQANPEHARSEQDKQEIAKKYKPGDSVLVSPEGSDADDEDRQLIDNVRQQSLAEVSRAHRRRASSGQAGETFSRRQTRSADNRERSDDERRSRHNNERITRRRAQQNVAMNAARAGITVGPDNDPARRIEHQSSLRSLLSASDVADTTQDEIVRLIMEEGMLDGIDLNGLDQAQEEELSDRLVQIFLSRHPERSRRGSEHTERPSAPSQQHRRSRSHTAQSRSPGSSTADAGRHPPVSRPHLLEANPTPLRHQRRASDETRRRRTSPTPVGPASTSETALRPAVRSSSDMTNNRPSVSLSQSRNRESSAASISRRSTEPESRPSDTWLSGTRDGSQQPQTARQALASLETSSPSAMAPTPRARSSSNGGLPGVPAIDTPGPSSSAPNLPLSTRRTAASRPTARQHPVRVPSTHYSEPSISYQGCPHYYGVGSIGEAIFNKRHHPATRSVAEQPHVLTSQRYKKPKEASLRGISDGKRMTNEDPAIRLEDGMFCDVCHSAASNCFWQCVTSPTEATSTGLATVPASLTSPGSTAYQVLAFSTECDICKYPIAPSSTRFHCLRCNEGNYDVCTNCYLKLVATGKISKENGHSGWRRCLNGHRMIVVGYEDHERGQRRAIVRDLVGGYTLKEESPQPSSRSDSQASVASPDLGVGDWSWKEGNTKRKKASRIRTSHTDTSSPAPDSSSPNTSQSPSSRRAPGPAFPPDGGLGLVLCASWSYFADENCTDELSFPRGAQITEAENINDEWYWGYYAGHTGLFPSNHCVLVREVT</sequence>
<dbReference type="Pfam" id="PF00569">
    <property type="entry name" value="ZZ"/>
    <property type="match status" value="1"/>
</dbReference>
<dbReference type="PROSITE" id="PS50002">
    <property type="entry name" value="SH3"/>
    <property type="match status" value="1"/>
</dbReference>
<feature type="compositionally biased region" description="Basic and acidic residues" evidence="6">
    <location>
        <begin position="291"/>
        <end position="305"/>
    </location>
</feature>
<feature type="region of interest" description="Disordered" evidence="6">
    <location>
        <begin position="107"/>
        <end position="210"/>
    </location>
</feature>
<protein>
    <recommendedName>
        <fullName evidence="7">SH3 domain-containing protein</fullName>
    </recommendedName>
</protein>
<feature type="compositionally biased region" description="Low complexity" evidence="6">
    <location>
        <begin position="734"/>
        <end position="749"/>
    </location>
</feature>
<organism evidence="8 9">
    <name type="scientific">Talaromyces islandicus</name>
    <name type="common">Penicillium islandicum</name>
    <dbReference type="NCBI Taxonomy" id="28573"/>
    <lineage>
        <taxon>Eukaryota</taxon>
        <taxon>Fungi</taxon>
        <taxon>Dikarya</taxon>
        <taxon>Ascomycota</taxon>
        <taxon>Pezizomycotina</taxon>
        <taxon>Eurotiomycetes</taxon>
        <taxon>Eurotiomycetidae</taxon>
        <taxon>Eurotiales</taxon>
        <taxon>Trichocomaceae</taxon>
        <taxon>Talaromyces</taxon>
        <taxon>Talaromyces sect. Islandici</taxon>
    </lineage>
</organism>
<reference evidence="8 9" key="1">
    <citation type="submission" date="2015-04" db="EMBL/GenBank/DDBJ databases">
        <authorList>
            <person name="Syromyatnikov M.Y."/>
            <person name="Popov V.N."/>
        </authorList>
    </citation>
    <scope>NUCLEOTIDE SEQUENCE [LARGE SCALE GENOMIC DNA]</scope>
    <source>
        <strain evidence="8">WF-38-12</strain>
    </source>
</reference>
<dbReference type="SMART" id="SM00326">
    <property type="entry name" value="SH3"/>
    <property type="match status" value="1"/>
</dbReference>
<keyword evidence="4" id="KW-0862">Zinc</keyword>
<feature type="compositionally biased region" description="Polar residues" evidence="6">
    <location>
        <begin position="482"/>
        <end position="492"/>
    </location>
</feature>
<dbReference type="CDD" id="cd02249">
    <property type="entry name" value="ZZ"/>
    <property type="match status" value="1"/>
</dbReference>
<dbReference type="SUPFAM" id="SSF50044">
    <property type="entry name" value="SH3-domain"/>
    <property type="match status" value="1"/>
</dbReference>
<evidence type="ECO:0000256" key="3">
    <source>
        <dbReference type="ARBA" id="ARBA00022771"/>
    </source>
</evidence>
<evidence type="ECO:0000259" key="7">
    <source>
        <dbReference type="PROSITE" id="PS50002"/>
    </source>
</evidence>
<feature type="compositionally biased region" description="Basic and acidic residues" evidence="6">
    <location>
        <begin position="180"/>
        <end position="201"/>
    </location>
</feature>
<keyword evidence="3" id="KW-0863">Zinc-finger</keyword>
<dbReference type="InterPro" id="IPR001452">
    <property type="entry name" value="SH3_domain"/>
</dbReference>
<feature type="region of interest" description="Disordered" evidence="6">
    <location>
        <begin position="291"/>
        <end position="518"/>
    </location>
</feature>
<evidence type="ECO:0000256" key="5">
    <source>
        <dbReference type="PROSITE-ProRule" id="PRU00192"/>
    </source>
</evidence>
<evidence type="ECO:0000256" key="1">
    <source>
        <dbReference type="ARBA" id="ARBA00022443"/>
    </source>
</evidence>
<feature type="compositionally biased region" description="Low complexity" evidence="6">
    <location>
        <begin position="493"/>
        <end position="505"/>
    </location>
</feature>
<dbReference type="STRING" id="28573.A0A0U1LKI6"/>
<dbReference type="GO" id="GO:0008270">
    <property type="term" value="F:zinc ion binding"/>
    <property type="evidence" value="ECO:0007669"/>
    <property type="project" value="UniProtKB-KW"/>
</dbReference>
<feature type="region of interest" description="Disordered" evidence="6">
    <location>
        <begin position="729"/>
        <end position="804"/>
    </location>
</feature>